<reference evidence="2 3" key="1">
    <citation type="submission" date="2023-09" db="EMBL/GenBank/DDBJ databases">
        <authorList>
            <person name="Rey-Velasco X."/>
        </authorList>
    </citation>
    <scope>NUCLEOTIDE SEQUENCE [LARGE SCALE GENOMIC DNA]</scope>
    <source>
        <strain evidence="2 3">W409</strain>
    </source>
</reference>
<dbReference type="GO" id="GO:0030151">
    <property type="term" value="F:molybdenum ion binding"/>
    <property type="evidence" value="ECO:0007669"/>
    <property type="project" value="InterPro"/>
</dbReference>
<dbReference type="EMBL" id="JAVRIE010000005">
    <property type="protein sequence ID" value="MDT0583483.1"/>
    <property type="molecule type" value="Genomic_DNA"/>
</dbReference>
<evidence type="ECO:0000313" key="3">
    <source>
        <dbReference type="Proteomes" id="UP001249020"/>
    </source>
</evidence>
<proteinExistence type="predicted"/>
<dbReference type="PROSITE" id="PS51340">
    <property type="entry name" value="MOSC"/>
    <property type="match status" value="1"/>
</dbReference>
<dbReference type="RefSeq" id="WP_311362252.1">
    <property type="nucleotide sequence ID" value="NZ_JAVRIE010000005.1"/>
</dbReference>
<dbReference type="PANTHER" id="PTHR30212:SF2">
    <property type="entry name" value="PROTEIN YIIM"/>
    <property type="match status" value="1"/>
</dbReference>
<sequence length="208" mass="23365">MIIQALYAGKPQAFGPRQKPSSIIKTPHDQLTIELDGALEDEQGNKKLHGGPEMALHQYSLESYAVLQKRFPEIADKLTPGSIGENISAPDMNDENVYIGDTYEIGDVVIQVNSPRAPCVKINQRYKTKNVDVFVAQKGITGWYFRVLETGTIKVGDQMKLVHRLQNTKSVKDIIRLVRDKDKDLHARLIAAEIPALAKEWVSKLKKF</sequence>
<dbReference type="Pfam" id="PF03473">
    <property type="entry name" value="MOSC"/>
    <property type="match status" value="1"/>
</dbReference>
<evidence type="ECO:0000259" key="1">
    <source>
        <dbReference type="PROSITE" id="PS51340"/>
    </source>
</evidence>
<evidence type="ECO:0000313" key="2">
    <source>
        <dbReference type="EMBL" id="MDT0583483.1"/>
    </source>
</evidence>
<dbReference type="GO" id="GO:0030170">
    <property type="term" value="F:pyridoxal phosphate binding"/>
    <property type="evidence" value="ECO:0007669"/>
    <property type="project" value="InterPro"/>
</dbReference>
<accession>A0AAW8R8G0</accession>
<name>A0AAW8R8G0_9ALTE</name>
<comment type="caution">
    <text evidence="2">The sequence shown here is derived from an EMBL/GenBank/DDBJ whole genome shotgun (WGS) entry which is preliminary data.</text>
</comment>
<dbReference type="AlphaFoldDB" id="A0AAW8R8G0"/>
<dbReference type="GO" id="GO:0003824">
    <property type="term" value="F:catalytic activity"/>
    <property type="evidence" value="ECO:0007669"/>
    <property type="project" value="InterPro"/>
</dbReference>
<organism evidence="2 3">
    <name type="scientific">Brumicola blandensis</name>
    <dbReference type="NCBI Taxonomy" id="3075611"/>
    <lineage>
        <taxon>Bacteria</taxon>
        <taxon>Pseudomonadati</taxon>
        <taxon>Pseudomonadota</taxon>
        <taxon>Gammaproteobacteria</taxon>
        <taxon>Alteromonadales</taxon>
        <taxon>Alteromonadaceae</taxon>
        <taxon>Brumicola</taxon>
    </lineage>
</organism>
<feature type="domain" description="MOSC" evidence="1">
    <location>
        <begin position="25"/>
        <end position="162"/>
    </location>
</feature>
<gene>
    <name evidence="2" type="ORF">RM544_13120</name>
</gene>
<keyword evidence="3" id="KW-1185">Reference proteome</keyword>
<dbReference type="PANTHER" id="PTHR30212">
    <property type="entry name" value="PROTEIN YIIM"/>
    <property type="match status" value="1"/>
</dbReference>
<dbReference type="InterPro" id="IPR005302">
    <property type="entry name" value="MoCF_Sase_C"/>
</dbReference>
<dbReference type="InterPro" id="IPR052353">
    <property type="entry name" value="Benzoxazolinone_Detox_Enz"/>
</dbReference>
<dbReference type="InterPro" id="IPR011037">
    <property type="entry name" value="Pyrv_Knase-like_insert_dom_sf"/>
</dbReference>
<dbReference type="Proteomes" id="UP001249020">
    <property type="component" value="Unassembled WGS sequence"/>
</dbReference>
<dbReference type="SUPFAM" id="SSF50800">
    <property type="entry name" value="PK beta-barrel domain-like"/>
    <property type="match status" value="1"/>
</dbReference>
<dbReference type="Gene3D" id="2.40.33.20">
    <property type="entry name" value="PK beta-barrel domain-like"/>
    <property type="match status" value="1"/>
</dbReference>
<protein>
    <submittedName>
        <fullName evidence="2">MOSC domain-containing protein</fullName>
    </submittedName>
</protein>